<dbReference type="PANTHER" id="PTHR36510:SF1">
    <property type="entry name" value="GLUTAMATE--CYSTEINE LIGASE 2-RELATED"/>
    <property type="match status" value="1"/>
</dbReference>
<dbReference type="Pfam" id="PF04107">
    <property type="entry name" value="GCS2"/>
    <property type="match status" value="1"/>
</dbReference>
<protein>
    <submittedName>
        <fullName evidence="1">Glutamate-cysteine ligase family protein</fullName>
    </submittedName>
</protein>
<dbReference type="Gene3D" id="3.30.590.20">
    <property type="match status" value="1"/>
</dbReference>
<name>A0ABD6A6P0_9EURY</name>
<dbReference type="Proteomes" id="UP001596547">
    <property type="component" value="Unassembled WGS sequence"/>
</dbReference>
<sequence>MKIGLEVEYWLVDGDGELIAVPSELPADHDFLEEEFIPPLLEVLTPPASSHEELRTALVDRLEATLELVDEYGYRLVPLGSPLARESLSITSERGKVLQRIYGEELEYAKHCAGTHVHFDKAEVVRQLNLLTGLDPALALVNSSPYYSSSQVASSSRAAVYRYEAHREFARYRDLWDYVSDIEEWNARVEEHHRDLRRIAEEVGIDREQFERYFPPESSVFTPVRLREQSPTVEWRAPDTALPSQTLRLVEDVERLLAQTEYKEVAVGETGVWADRIGVPPFSELQELSREAISDGLRSLRVQDYLATMGFDVTRYDPIADRIERNWTIPRERALEIRLRFADELEADVERLS</sequence>
<dbReference type="EMBL" id="JBHTBF010000001">
    <property type="protein sequence ID" value="MFC7315982.1"/>
    <property type="molecule type" value="Genomic_DNA"/>
</dbReference>
<evidence type="ECO:0000313" key="1">
    <source>
        <dbReference type="EMBL" id="MFC7315982.1"/>
    </source>
</evidence>
<dbReference type="SUPFAM" id="SSF55931">
    <property type="entry name" value="Glutamine synthetase/guanido kinase"/>
    <property type="match status" value="1"/>
</dbReference>
<organism evidence="1 2">
    <name type="scientific">Halomarina halobia</name>
    <dbReference type="NCBI Taxonomy" id="3033386"/>
    <lineage>
        <taxon>Archaea</taxon>
        <taxon>Methanobacteriati</taxon>
        <taxon>Methanobacteriota</taxon>
        <taxon>Stenosarchaea group</taxon>
        <taxon>Halobacteria</taxon>
        <taxon>Halobacteriales</taxon>
        <taxon>Natronomonadaceae</taxon>
        <taxon>Halomarina</taxon>
    </lineage>
</organism>
<dbReference type="GeneID" id="79314962"/>
<dbReference type="AlphaFoldDB" id="A0ABD6A6P0"/>
<dbReference type="InterPro" id="IPR014746">
    <property type="entry name" value="Gln_synth/guanido_kin_cat_dom"/>
</dbReference>
<dbReference type="InterPro" id="IPR050141">
    <property type="entry name" value="GCL_type2/YbdK_subfam"/>
</dbReference>
<accession>A0ABD6A6P0</accession>
<keyword evidence="1" id="KW-0436">Ligase</keyword>
<dbReference type="RefSeq" id="WP_276305383.1">
    <property type="nucleotide sequence ID" value="NZ_CP119992.1"/>
</dbReference>
<reference evidence="1 2" key="1">
    <citation type="journal article" date="2019" name="Int. J. Syst. Evol. Microbiol.">
        <title>The Global Catalogue of Microorganisms (GCM) 10K type strain sequencing project: providing services to taxonomists for standard genome sequencing and annotation.</title>
        <authorList>
            <consortium name="The Broad Institute Genomics Platform"/>
            <consortium name="The Broad Institute Genome Sequencing Center for Infectious Disease"/>
            <person name="Wu L."/>
            <person name="Ma J."/>
        </authorList>
    </citation>
    <scope>NUCLEOTIDE SEQUENCE [LARGE SCALE GENOMIC DNA]</scope>
    <source>
        <strain evidence="1 2">PSR21</strain>
    </source>
</reference>
<comment type="caution">
    <text evidence="1">The sequence shown here is derived from an EMBL/GenBank/DDBJ whole genome shotgun (WGS) entry which is preliminary data.</text>
</comment>
<proteinExistence type="predicted"/>
<dbReference type="PANTHER" id="PTHR36510">
    <property type="entry name" value="GLUTAMATE--CYSTEINE LIGASE 2-RELATED"/>
    <property type="match status" value="1"/>
</dbReference>
<gene>
    <name evidence="1" type="ORF">ACFQPE_04130</name>
</gene>
<dbReference type="GO" id="GO:0016874">
    <property type="term" value="F:ligase activity"/>
    <property type="evidence" value="ECO:0007669"/>
    <property type="project" value="UniProtKB-KW"/>
</dbReference>
<dbReference type="InterPro" id="IPR006336">
    <property type="entry name" value="GCS2"/>
</dbReference>
<evidence type="ECO:0000313" key="2">
    <source>
        <dbReference type="Proteomes" id="UP001596547"/>
    </source>
</evidence>
<keyword evidence="2" id="KW-1185">Reference proteome</keyword>